<protein>
    <recommendedName>
        <fullName evidence="7">LPS-assembly lipoprotein LptE</fullName>
    </recommendedName>
</protein>
<dbReference type="GO" id="GO:0001530">
    <property type="term" value="F:lipopolysaccharide binding"/>
    <property type="evidence" value="ECO:0007669"/>
    <property type="project" value="TreeGrafter"/>
</dbReference>
<evidence type="ECO:0000256" key="4">
    <source>
        <dbReference type="ARBA" id="ARBA00023237"/>
    </source>
</evidence>
<keyword evidence="2" id="KW-0472">Membrane</keyword>
<evidence type="ECO:0000256" key="3">
    <source>
        <dbReference type="ARBA" id="ARBA00023139"/>
    </source>
</evidence>
<keyword evidence="4" id="KW-0998">Cell outer membrane</keyword>
<evidence type="ECO:0000256" key="1">
    <source>
        <dbReference type="ARBA" id="ARBA00022729"/>
    </source>
</evidence>
<organism evidence="6">
    <name type="scientific">uncultured Thiotrichaceae bacterium</name>
    <dbReference type="NCBI Taxonomy" id="298394"/>
    <lineage>
        <taxon>Bacteria</taxon>
        <taxon>Pseudomonadati</taxon>
        <taxon>Pseudomonadota</taxon>
        <taxon>Gammaproteobacteria</taxon>
        <taxon>Thiotrichales</taxon>
        <taxon>Thiotrichaceae</taxon>
        <taxon>environmental samples</taxon>
    </lineage>
</organism>
<keyword evidence="3" id="KW-0564">Palmitate</keyword>
<evidence type="ECO:0008006" key="7">
    <source>
        <dbReference type="Google" id="ProtNLM"/>
    </source>
</evidence>
<dbReference type="GO" id="GO:1990351">
    <property type="term" value="C:transporter complex"/>
    <property type="evidence" value="ECO:0007669"/>
    <property type="project" value="TreeGrafter"/>
</dbReference>
<accession>A0A6S6U0J6</accession>
<reference evidence="6" key="1">
    <citation type="submission" date="2020-01" db="EMBL/GenBank/DDBJ databases">
        <authorList>
            <person name="Meier V. D."/>
            <person name="Meier V D."/>
        </authorList>
    </citation>
    <scope>NUCLEOTIDE SEQUENCE</scope>
    <source>
        <strain evidence="6">HLG_WM_MAG_09</strain>
    </source>
</reference>
<evidence type="ECO:0000256" key="2">
    <source>
        <dbReference type="ARBA" id="ARBA00023136"/>
    </source>
</evidence>
<evidence type="ECO:0000313" key="6">
    <source>
        <dbReference type="EMBL" id="CAA6825195.1"/>
    </source>
</evidence>
<gene>
    <name evidence="6" type="ORF">HELGO_WM44732</name>
</gene>
<evidence type="ECO:0000256" key="5">
    <source>
        <dbReference type="ARBA" id="ARBA00023288"/>
    </source>
</evidence>
<dbReference type="EMBL" id="CACVAT010000404">
    <property type="protein sequence ID" value="CAA6825195.1"/>
    <property type="molecule type" value="Genomic_DNA"/>
</dbReference>
<dbReference type="InterPro" id="IPR007485">
    <property type="entry name" value="LPS_assembly_LptE"/>
</dbReference>
<dbReference type="PANTHER" id="PTHR38098">
    <property type="entry name" value="LPS-ASSEMBLY LIPOPROTEIN LPTE"/>
    <property type="match status" value="1"/>
</dbReference>
<sequence length="186" mass="20369">MISQLFDRHSSRIGRRAAGLVLITFFLVISAVQGCATGFKPRGADSLTYAPLKGMSVLLNESGKQSGFTRILEDGLHASGAALVTESAPGVIVLKINELEEDKTVSAYSAVRQVREFNHYIELSFLAVRQPAGGKAKQVEALVRAERVQIYDSEYVLGAAEEERIIKNELRVEVVRLLALRIAVLK</sequence>
<dbReference type="Gene3D" id="3.30.160.150">
    <property type="entry name" value="Lipoprotein like domain"/>
    <property type="match status" value="1"/>
</dbReference>
<dbReference type="GO" id="GO:0043165">
    <property type="term" value="P:Gram-negative-bacterium-type cell outer membrane assembly"/>
    <property type="evidence" value="ECO:0007669"/>
    <property type="project" value="InterPro"/>
</dbReference>
<keyword evidence="1" id="KW-0732">Signal</keyword>
<dbReference type="AlphaFoldDB" id="A0A6S6U0J6"/>
<dbReference type="GO" id="GO:0019867">
    <property type="term" value="C:outer membrane"/>
    <property type="evidence" value="ECO:0007669"/>
    <property type="project" value="InterPro"/>
</dbReference>
<keyword evidence="5" id="KW-0449">Lipoprotein</keyword>
<dbReference type="PANTHER" id="PTHR38098:SF1">
    <property type="entry name" value="LPS-ASSEMBLY LIPOPROTEIN LPTE"/>
    <property type="match status" value="1"/>
</dbReference>
<name>A0A6S6U0J6_9GAMM</name>
<proteinExistence type="predicted"/>
<dbReference type="GO" id="GO:0015920">
    <property type="term" value="P:lipopolysaccharide transport"/>
    <property type="evidence" value="ECO:0007669"/>
    <property type="project" value="TreeGrafter"/>
</dbReference>